<dbReference type="RefSeq" id="WP_088388142.1">
    <property type="nucleotide sequence ID" value="NZ_NIOF01000019.1"/>
</dbReference>
<keyword evidence="2" id="KW-1185">Reference proteome</keyword>
<dbReference type="Proteomes" id="UP000197468">
    <property type="component" value="Unassembled WGS sequence"/>
</dbReference>
<evidence type="ECO:0000313" key="1">
    <source>
        <dbReference type="EMBL" id="OWQ83834.1"/>
    </source>
</evidence>
<organism evidence="1 2">
    <name type="scientific">Roseateles aquatilis</name>
    <dbReference type="NCBI Taxonomy" id="431061"/>
    <lineage>
        <taxon>Bacteria</taxon>
        <taxon>Pseudomonadati</taxon>
        <taxon>Pseudomonadota</taxon>
        <taxon>Betaproteobacteria</taxon>
        <taxon>Burkholderiales</taxon>
        <taxon>Sphaerotilaceae</taxon>
        <taxon>Roseateles</taxon>
    </lineage>
</organism>
<dbReference type="EMBL" id="NIOF01000019">
    <property type="protein sequence ID" value="OWQ83834.1"/>
    <property type="molecule type" value="Genomic_DNA"/>
</dbReference>
<reference evidence="1 2" key="1">
    <citation type="journal article" date="2008" name="Int. J. Syst. Evol. Microbiol.">
        <title>Description of Roseateles aquatilis sp. nov. and Roseateles terrae sp. nov., in the class Betaproteobacteria, and emended description of the genus Roseateles.</title>
        <authorList>
            <person name="Gomila M."/>
            <person name="Bowien B."/>
            <person name="Falsen E."/>
            <person name="Moore E.R."/>
            <person name="Lalucat J."/>
        </authorList>
    </citation>
    <scope>NUCLEOTIDE SEQUENCE [LARGE SCALE GENOMIC DNA]</scope>
    <source>
        <strain evidence="1 2">CCUG 48205</strain>
    </source>
</reference>
<evidence type="ECO:0000313" key="2">
    <source>
        <dbReference type="Proteomes" id="UP000197468"/>
    </source>
</evidence>
<gene>
    <name evidence="1" type="ORF">CDN99_25550</name>
</gene>
<name>A0A246IUF0_9BURK</name>
<proteinExistence type="predicted"/>
<comment type="caution">
    <text evidence="1">The sequence shown here is derived from an EMBL/GenBank/DDBJ whole genome shotgun (WGS) entry which is preliminary data.</text>
</comment>
<protein>
    <submittedName>
        <fullName evidence="1">Uncharacterized protein</fullName>
    </submittedName>
</protein>
<sequence length="85" mass="8977">MVNAARSAPFFPAGLRDNLTAAAEFASAMADRVADYDAAVNSLTQANVQLNVAVQGLLAQNARAESDFAELLVKLTEIEARLPEA</sequence>
<accession>A0A246IUF0</accession>
<dbReference type="AlphaFoldDB" id="A0A246IUF0"/>